<evidence type="ECO:0000313" key="5">
    <source>
        <dbReference type="Proteomes" id="UP000176700"/>
    </source>
</evidence>
<dbReference type="InterPro" id="IPR002068">
    <property type="entry name" value="A-crystallin/Hsp20_dom"/>
</dbReference>
<dbReference type="Gene3D" id="2.60.40.790">
    <property type="match status" value="1"/>
</dbReference>
<evidence type="ECO:0000256" key="1">
    <source>
        <dbReference type="PROSITE-ProRule" id="PRU00285"/>
    </source>
</evidence>
<sequence length="138" mass="15715">MAIIPWDPFRDMDRFFDESFSLIPMTKLGLNLAVDVYEEGKNIVAEMQLPGIDPEKVNISVEDGYLVVSGSREEEKEKKEKHYYSKEIRRGSFERAVRLPSAVVADKAEATYENGVLKVTVPKKEEQKGKVHVKVAKK</sequence>
<dbReference type="SUPFAM" id="SSF49764">
    <property type="entry name" value="HSP20-like chaperones"/>
    <property type="match status" value="1"/>
</dbReference>
<accession>A0A1G2FVU4</accession>
<evidence type="ECO:0000256" key="2">
    <source>
        <dbReference type="RuleBase" id="RU003616"/>
    </source>
</evidence>
<organism evidence="4 5">
    <name type="scientific">Candidatus Ryanbacteria bacterium RIFCSPHIGHO2_01_45_13</name>
    <dbReference type="NCBI Taxonomy" id="1802112"/>
    <lineage>
        <taxon>Bacteria</taxon>
        <taxon>Candidatus Ryaniibacteriota</taxon>
    </lineage>
</organism>
<dbReference type="InterPro" id="IPR031107">
    <property type="entry name" value="Small_HSP"/>
</dbReference>
<evidence type="ECO:0000259" key="3">
    <source>
        <dbReference type="PROSITE" id="PS01031"/>
    </source>
</evidence>
<dbReference type="InterPro" id="IPR008978">
    <property type="entry name" value="HSP20-like_chaperone"/>
</dbReference>
<dbReference type="EMBL" id="MHNI01000026">
    <property type="protein sequence ID" value="OGZ41748.1"/>
    <property type="molecule type" value="Genomic_DNA"/>
</dbReference>
<dbReference type="Proteomes" id="UP000176700">
    <property type="component" value="Unassembled WGS sequence"/>
</dbReference>
<dbReference type="Pfam" id="PF00011">
    <property type="entry name" value="HSP20"/>
    <property type="match status" value="1"/>
</dbReference>
<protein>
    <recommendedName>
        <fullName evidence="3">SHSP domain-containing protein</fullName>
    </recommendedName>
</protein>
<dbReference type="CDD" id="cd06464">
    <property type="entry name" value="ACD_sHsps-like"/>
    <property type="match status" value="1"/>
</dbReference>
<name>A0A1G2FVU4_9BACT</name>
<feature type="domain" description="SHSP" evidence="3">
    <location>
        <begin position="25"/>
        <end position="138"/>
    </location>
</feature>
<proteinExistence type="inferred from homology"/>
<comment type="similarity">
    <text evidence="1 2">Belongs to the small heat shock protein (HSP20) family.</text>
</comment>
<comment type="caution">
    <text evidence="4">The sequence shown here is derived from an EMBL/GenBank/DDBJ whole genome shotgun (WGS) entry which is preliminary data.</text>
</comment>
<dbReference type="PROSITE" id="PS01031">
    <property type="entry name" value="SHSP"/>
    <property type="match status" value="1"/>
</dbReference>
<dbReference type="AlphaFoldDB" id="A0A1G2FVU4"/>
<dbReference type="PANTHER" id="PTHR11527">
    <property type="entry name" value="HEAT-SHOCK PROTEIN 20 FAMILY MEMBER"/>
    <property type="match status" value="1"/>
</dbReference>
<gene>
    <name evidence="4" type="ORF">A2W41_01045</name>
</gene>
<reference evidence="4 5" key="1">
    <citation type="journal article" date="2016" name="Nat. Commun.">
        <title>Thousands of microbial genomes shed light on interconnected biogeochemical processes in an aquifer system.</title>
        <authorList>
            <person name="Anantharaman K."/>
            <person name="Brown C.T."/>
            <person name="Hug L.A."/>
            <person name="Sharon I."/>
            <person name="Castelle C.J."/>
            <person name="Probst A.J."/>
            <person name="Thomas B.C."/>
            <person name="Singh A."/>
            <person name="Wilkins M.J."/>
            <person name="Karaoz U."/>
            <person name="Brodie E.L."/>
            <person name="Williams K.H."/>
            <person name="Hubbard S.S."/>
            <person name="Banfield J.F."/>
        </authorList>
    </citation>
    <scope>NUCLEOTIDE SEQUENCE [LARGE SCALE GENOMIC DNA]</scope>
</reference>
<evidence type="ECO:0000313" key="4">
    <source>
        <dbReference type="EMBL" id="OGZ41748.1"/>
    </source>
</evidence>